<protein>
    <recommendedName>
        <fullName evidence="6">Tc1-like transposase DDE domain-containing protein</fullName>
    </recommendedName>
</protein>
<dbReference type="PANTHER" id="PTHR36935:SF1">
    <property type="entry name" value="RAS FAMILY PROTEIN"/>
    <property type="match status" value="1"/>
</dbReference>
<feature type="region of interest" description="Disordered" evidence="1">
    <location>
        <begin position="362"/>
        <end position="383"/>
    </location>
</feature>
<sequence>MDRNILRTCREDHRRTSADIQVFVTSPNKPVPSRRTIRRRLQVAGLHGRGPVKKPLVSLKTGKLALNGLNSTCPGDLESGLITSGATNQSSICSICSSVPMSDGKTWRWICDGLGMLLRHFHGSIEENCWNHGRCVYQEILENTMRPWAKENLGRSWVFQQDNDPKHTSGHVANWFPRRRVDLLEWPSQSPDLNPIEHMWEELERRLKGVRASNANQKFAQLEAAWKSIPMTPGEQMTNQKEESNSEQNAVILGTAHKTAFFKQLCDAASKYEPHVHYQDVHYLTIEHQGVEHVVEVSDPGLARTGGREMALRNADYVILYYSALAIDSLQALHVLVQPLQTRKNLPILLVCDSDGVEIAEETASANTSSSASEGYESDDRDGMKRHYSMEQIRKKLDDNVDSIFEQGEKLSTELGDRCTYIQLSSRKASDVQKVLTQMITSLNKSAPIRKRRKSIITNILRSKSSDKSVDSPTVEAVNEKKSGKKNGKVEDSKVCIVM</sequence>
<evidence type="ECO:0000313" key="5">
    <source>
        <dbReference type="Proteomes" id="UP000005237"/>
    </source>
</evidence>
<evidence type="ECO:0000259" key="3">
    <source>
        <dbReference type="Pfam" id="PF13358"/>
    </source>
</evidence>
<name>A0A8R1HML2_CAEJA</name>
<evidence type="ECO:0000313" key="4">
    <source>
        <dbReference type="EnsemblMetazoa" id="CJA03497.1"/>
    </source>
</evidence>
<feature type="domain" description="Tc1-like transposase DDE" evidence="3">
    <location>
        <begin position="139"/>
        <end position="211"/>
    </location>
</feature>
<dbReference type="InterPro" id="IPR036397">
    <property type="entry name" value="RNaseH_sf"/>
</dbReference>
<reference evidence="4" key="2">
    <citation type="submission" date="2022-06" db="UniProtKB">
        <authorList>
            <consortium name="EnsemblMetazoa"/>
        </authorList>
    </citation>
    <scope>IDENTIFICATION</scope>
    <source>
        <strain evidence="4">DF5081</strain>
    </source>
</reference>
<dbReference type="GO" id="GO:0015074">
    <property type="term" value="P:DNA integration"/>
    <property type="evidence" value="ECO:0007669"/>
    <property type="project" value="InterPro"/>
</dbReference>
<dbReference type="Proteomes" id="UP000005237">
    <property type="component" value="Unassembled WGS sequence"/>
</dbReference>
<evidence type="ECO:0008006" key="6">
    <source>
        <dbReference type="Google" id="ProtNLM"/>
    </source>
</evidence>
<feature type="domain" description="Transposase Tc1-like" evidence="2">
    <location>
        <begin position="2"/>
        <end position="60"/>
    </location>
</feature>
<proteinExistence type="predicted"/>
<dbReference type="InterPro" id="IPR038717">
    <property type="entry name" value="Tc1-like_DDE_dom"/>
</dbReference>
<dbReference type="Gene3D" id="3.40.50.300">
    <property type="entry name" value="P-loop containing nucleotide triphosphate hydrolases"/>
    <property type="match status" value="1"/>
</dbReference>
<feature type="compositionally biased region" description="Low complexity" evidence="1">
    <location>
        <begin position="362"/>
        <end position="374"/>
    </location>
</feature>
<evidence type="ECO:0000256" key="1">
    <source>
        <dbReference type="SAM" id="MobiDB-lite"/>
    </source>
</evidence>
<dbReference type="InterPro" id="IPR002492">
    <property type="entry name" value="Transposase_Tc1-like"/>
</dbReference>
<dbReference type="GO" id="GO:0003677">
    <property type="term" value="F:DNA binding"/>
    <property type="evidence" value="ECO:0007669"/>
    <property type="project" value="InterPro"/>
</dbReference>
<dbReference type="InterPro" id="IPR027417">
    <property type="entry name" value="P-loop_NTPase"/>
</dbReference>
<dbReference type="Pfam" id="PF13358">
    <property type="entry name" value="DDE_3"/>
    <property type="match status" value="1"/>
</dbReference>
<accession>A0A8R1HML2</accession>
<evidence type="ECO:0000259" key="2">
    <source>
        <dbReference type="Pfam" id="PF01498"/>
    </source>
</evidence>
<feature type="region of interest" description="Disordered" evidence="1">
    <location>
        <begin position="464"/>
        <end position="492"/>
    </location>
</feature>
<organism evidence="4 5">
    <name type="scientific">Caenorhabditis japonica</name>
    <dbReference type="NCBI Taxonomy" id="281687"/>
    <lineage>
        <taxon>Eukaryota</taxon>
        <taxon>Metazoa</taxon>
        <taxon>Ecdysozoa</taxon>
        <taxon>Nematoda</taxon>
        <taxon>Chromadorea</taxon>
        <taxon>Rhabditida</taxon>
        <taxon>Rhabditina</taxon>
        <taxon>Rhabditomorpha</taxon>
        <taxon>Rhabditoidea</taxon>
        <taxon>Rhabditidae</taxon>
        <taxon>Peloderinae</taxon>
        <taxon>Caenorhabditis</taxon>
    </lineage>
</organism>
<dbReference type="GO" id="GO:0006313">
    <property type="term" value="P:DNA transposition"/>
    <property type="evidence" value="ECO:0007669"/>
    <property type="project" value="InterPro"/>
</dbReference>
<dbReference type="Gene3D" id="3.30.420.10">
    <property type="entry name" value="Ribonuclease H-like superfamily/Ribonuclease H"/>
    <property type="match status" value="1"/>
</dbReference>
<dbReference type="Pfam" id="PF01498">
    <property type="entry name" value="HTH_Tnp_Tc3_2"/>
    <property type="match status" value="1"/>
</dbReference>
<keyword evidence="5" id="KW-1185">Reference proteome</keyword>
<dbReference type="EnsemblMetazoa" id="CJA03497.1">
    <property type="protein sequence ID" value="CJA03497.1"/>
    <property type="gene ID" value="WBGene00122701"/>
</dbReference>
<reference evidence="5" key="1">
    <citation type="submission" date="2010-08" db="EMBL/GenBank/DDBJ databases">
        <authorList>
            <consortium name="Caenorhabditis japonica Sequencing Consortium"/>
            <person name="Wilson R.K."/>
        </authorList>
    </citation>
    <scope>NUCLEOTIDE SEQUENCE [LARGE SCALE GENOMIC DNA]</scope>
    <source>
        <strain evidence="5">DF5081</strain>
    </source>
</reference>
<feature type="compositionally biased region" description="Basic and acidic residues" evidence="1">
    <location>
        <begin position="478"/>
        <end position="492"/>
    </location>
</feature>
<dbReference type="AlphaFoldDB" id="A0A8R1HML2"/>
<dbReference type="PANTHER" id="PTHR36935">
    <property type="entry name" value="PROTEIN CBG00261"/>
    <property type="match status" value="1"/>
</dbReference>